<protein>
    <recommendedName>
        <fullName evidence="13">Riboflavin biosynthesis protein RibD</fullName>
    </recommendedName>
    <domain>
        <recommendedName>
            <fullName evidence="13">Diaminohydroxyphosphoribosylaminopyrimidine deaminase</fullName>
            <shortName evidence="13">DRAP deaminase</shortName>
            <ecNumber evidence="13">3.5.4.26</ecNumber>
        </recommendedName>
        <alternativeName>
            <fullName evidence="13">Riboflavin-specific deaminase</fullName>
        </alternativeName>
    </domain>
    <domain>
        <recommendedName>
            <fullName evidence="13">5-amino-6-(5-phosphoribosylamino)uracil reductase</fullName>
            <ecNumber evidence="13">1.1.1.193</ecNumber>
        </recommendedName>
        <alternativeName>
            <fullName evidence="13">HTP reductase</fullName>
        </alternativeName>
    </domain>
</protein>
<feature type="binding site" evidence="15">
    <location>
        <begin position="296"/>
        <end position="302"/>
    </location>
    <ligand>
        <name>NADP(+)</name>
        <dbReference type="ChEBI" id="CHEBI:58349"/>
    </ligand>
</feature>
<dbReference type="Gene3D" id="3.40.140.10">
    <property type="entry name" value="Cytidine Deaminase, domain 2"/>
    <property type="match status" value="1"/>
</dbReference>
<feature type="binding site" evidence="15">
    <location>
        <position position="198"/>
    </location>
    <ligand>
        <name>NADP(+)</name>
        <dbReference type="ChEBI" id="CHEBI:58349"/>
    </ligand>
</feature>
<organism evidence="18 19">
    <name type="scientific">Geomonas terrae</name>
    <dbReference type="NCBI Taxonomy" id="2562681"/>
    <lineage>
        <taxon>Bacteria</taxon>
        <taxon>Pseudomonadati</taxon>
        <taxon>Thermodesulfobacteriota</taxon>
        <taxon>Desulfuromonadia</taxon>
        <taxon>Geobacterales</taxon>
        <taxon>Geobacteraceae</taxon>
        <taxon>Geomonas</taxon>
    </lineage>
</organism>
<feature type="binding site" evidence="15">
    <location>
        <position position="186"/>
    </location>
    <ligand>
        <name>substrate</name>
    </ligand>
</feature>
<dbReference type="Pfam" id="PF01872">
    <property type="entry name" value="RibD_C"/>
    <property type="match status" value="1"/>
</dbReference>
<feature type="domain" description="CMP/dCMP-type deaminase" evidence="17">
    <location>
        <begin position="3"/>
        <end position="125"/>
    </location>
</feature>
<dbReference type="Proteomes" id="UP000306416">
    <property type="component" value="Unassembled WGS sequence"/>
</dbReference>
<evidence type="ECO:0000256" key="14">
    <source>
        <dbReference type="PIRSR" id="PIRSR006769-1"/>
    </source>
</evidence>
<evidence type="ECO:0000256" key="3">
    <source>
        <dbReference type="ARBA" id="ARBA00004910"/>
    </source>
</evidence>
<feature type="binding site" evidence="15">
    <location>
        <position position="172"/>
    </location>
    <ligand>
        <name>NADP(+)</name>
        <dbReference type="ChEBI" id="CHEBI:58349"/>
    </ligand>
</feature>
<dbReference type="RefSeq" id="WP_135870946.1">
    <property type="nucleotide sequence ID" value="NZ_SRSC01000003.1"/>
</dbReference>
<feature type="binding site" evidence="15">
    <location>
        <position position="156"/>
    </location>
    <ligand>
        <name>NADP(+)</name>
        <dbReference type="ChEBI" id="CHEBI:58349"/>
    </ligand>
</feature>
<comment type="pathway">
    <text evidence="2 13">Cofactor biosynthesis; riboflavin biosynthesis; 5-amino-6-(D-ribitylamino)uracil from GTP: step 2/4.</text>
</comment>
<feature type="binding site" evidence="15">
    <location>
        <position position="223"/>
    </location>
    <ligand>
        <name>NADP(+)</name>
        <dbReference type="ChEBI" id="CHEBI:58349"/>
    </ligand>
</feature>
<dbReference type="EMBL" id="SRSC01000003">
    <property type="protein sequence ID" value="TGU71391.1"/>
    <property type="molecule type" value="Genomic_DNA"/>
</dbReference>
<accession>A0A4S1CDC2</accession>
<keyword evidence="11 13" id="KW-0560">Oxidoreductase</keyword>
<evidence type="ECO:0000256" key="12">
    <source>
        <dbReference type="ARBA" id="ARBA00023268"/>
    </source>
</evidence>
<evidence type="ECO:0000256" key="8">
    <source>
        <dbReference type="ARBA" id="ARBA00022801"/>
    </source>
</evidence>
<comment type="caution">
    <text evidence="18">The sequence shown here is derived from an EMBL/GenBank/DDBJ whole genome shotgun (WGS) entry which is preliminary data.</text>
</comment>
<feature type="active site" description="Proton donor" evidence="14">
    <location>
        <position position="54"/>
    </location>
</feature>
<dbReference type="PIRSF" id="PIRSF006769">
    <property type="entry name" value="RibD"/>
    <property type="match status" value="1"/>
</dbReference>
<evidence type="ECO:0000256" key="2">
    <source>
        <dbReference type="ARBA" id="ARBA00004882"/>
    </source>
</evidence>
<evidence type="ECO:0000256" key="13">
    <source>
        <dbReference type="PIRNR" id="PIRNR006769"/>
    </source>
</evidence>
<evidence type="ECO:0000256" key="5">
    <source>
        <dbReference type="ARBA" id="ARBA00007417"/>
    </source>
</evidence>
<feature type="binding site" evidence="15">
    <location>
        <position position="206"/>
    </location>
    <ligand>
        <name>substrate</name>
    </ligand>
</feature>
<evidence type="ECO:0000256" key="16">
    <source>
        <dbReference type="PIRSR" id="PIRSR006769-3"/>
    </source>
</evidence>
<comment type="similarity">
    <text evidence="5 13">In the C-terminal section; belongs to the HTP reductase family.</text>
</comment>
<dbReference type="AlphaFoldDB" id="A0A4S1CDC2"/>
<comment type="pathway">
    <text evidence="3 13">Cofactor biosynthesis; riboflavin biosynthesis; 5-amino-6-(D-ribitylamino)uracil from GTP: step 3/4.</text>
</comment>
<feature type="binding site" evidence="16">
    <location>
        <position position="52"/>
    </location>
    <ligand>
        <name>Zn(2+)</name>
        <dbReference type="ChEBI" id="CHEBI:29105"/>
        <note>catalytic</note>
    </ligand>
</feature>
<keyword evidence="9 13" id="KW-0862">Zinc</keyword>
<evidence type="ECO:0000256" key="9">
    <source>
        <dbReference type="ARBA" id="ARBA00022833"/>
    </source>
</evidence>
<comment type="similarity">
    <text evidence="4 13">In the N-terminal section; belongs to the cytidine and deoxycytidylate deaminase family.</text>
</comment>
<keyword evidence="7 13" id="KW-0479">Metal-binding</keyword>
<dbReference type="GO" id="GO:0009231">
    <property type="term" value="P:riboflavin biosynthetic process"/>
    <property type="evidence" value="ECO:0007669"/>
    <property type="project" value="UniProtKB-UniPathway"/>
</dbReference>
<evidence type="ECO:0000256" key="11">
    <source>
        <dbReference type="ARBA" id="ARBA00023002"/>
    </source>
</evidence>
<keyword evidence="6 13" id="KW-0686">Riboflavin biosynthesis</keyword>
<feature type="binding site" evidence="15">
    <location>
        <position position="294"/>
    </location>
    <ligand>
        <name>substrate</name>
    </ligand>
</feature>
<dbReference type="PANTHER" id="PTHR38011">
    <property type="entry name" value="DIHYDROFOLATE REDUCTASE FAMILY PROTEIN (AFU_ORTHOLOGUE AFUA_8G06820)"/>
    <property type="match status" value="1"/>
</dbReference>
<comment type="function">
    <text evidence="1 13">Converts 2,5-diamino-6-(ribosylamino)-4(3h)-pyrimidinone 5'-phosphate into 5-amino-6-(ribosylamino)-2,4(1h,3h)-pyrimidinedione 5'-phosphate.</text>
</comment>
<dbReference type="InterPro" id="IPR050765">
    <property type="entry name" value="Riboflavin_Biosynth_HTPR"/>
</dbReference>
<dbReference type="GO" id="GO:0008835">
    <property type="term" value="F:diaminohydroxyphosphoribosylaminopyrimidine deaminase activity"/>
    <property type="evidence" value="ECO:0007669"/>
    <property type="project" value="UniProtKB-EC"/>
</dbReference>
<evidence type="ECO:0000259" key="17">
    <source>
        <dbReference type="PROSITE" id="PS51747"/>
    </source>
</evidence>
<name>A0A4S1CDC2_9BACT</name>
<dbReference type="PROSITE" id="PS00903">
    <property type="entry name" value="CYT_DCMP_DEAMINASES_1"/>
    <property type="match status" value="1"/>
</dbReference>
<evidence type="ECO:0000256" key="10">
    <source>
        <dbReference type="ARBA" id="ARBA00022857"/>
    </source>
</evidence>
<dbReference type="EC" id="3.5.4.26" evidence="13"/>
<dbReference type="UniPathway" id="UPA00275">
    <property type="reaction ID" value="UER00401"/>
</dbReference>
<dbReference type="EC" id="1.1.1.193" evidence="13"/>
<comment type="cofactor">
    <cofactor evidence="13 16">
        <name>Zn(2+)</name>
        <dbReference type="ChEBI" id="CHEBI:29105"/>
    </cofactor>
    <text evidence="13 16">Binds 1 zinc ion.</text>
</comment>
<dbReference type="InterPro" id="IPR024072">
    <property type="entry name" value="DHFR-like_dom_sf"/>
</dbReference>
<feature type="binding site" evidence="15">
    <location>
        <position position="209"/>
    </location>
    <ligand>
        <name>substrate</name>
    </ligand>
</feature>
<dbReference type="Pfam" id="PF00383">
    <property type="entry name" value="dCMP_cyt_deam_1"/>
    <property type="match status" value="1"/>
</dbReference>
<dbReference type="InterPro" id="IPR016192">
    <property type="entry name" value="APOBEC/CMP_deaminase_Zn-bd"/>
</dbReference>
<dbReference type="PANTHER" id="PTHR38011:SF7">
    <property type="entry name" value="2,5-DIAMINO-6-RIBOSYLAMINO-4(3H)-PYRIMIDINONE 5'-PHOSPHATE REDUCTASE"/>
    <property type="match status" value="1"/>
</dbReference>
<evidence type="ECO:0000313" key="18">
    <source>
        <dbReference type="EMBL" id="TGU71391.1"/>
    </source>
</evidence>
<dbReference type="GO" id="GO:0050661">
    <property type="term" value="F:NADP binding"/>
    <property type="evidence" value="ECO:0007669"/>
    <property type="project" value="InterPro"/>
</dbReference>
<feature type="binding site" evidence="16">
    <location>
        <position position="77"/>
    </location>
    <ligand>
        <name>Zn(2+)</name>
        <dbReference type="ChEBI" id="CHEBI:29105"/>
        <note>catalytic</note>
    </ligand>
</feature>
<dbReference type="SUPFAM" id="SSF53927">
    <property type="entry name" value="Cytidine deaminase-like"/>
    <property type="match status" value="1"/>
</dbReference>
<proteinExistence type="inferred from homology"/>
<gene>
    <name evidence="18" type="primary">ribD</name>
    <name evidence="18" type="ORF">E4633_13750</name>
</gene>
<dbReference type="NCBIfam" id="TIGR00326">
    <property type="entry name" value="eubact_ribD"/>
    <property type="match status" value="1"/>
</dbReference>
<dbReference type="InterPro" id="IPR002125">
    <property type="entry name" value="CMP_dCMP_dom"/>
</dbReference>
<evidence type="ECO:0000256" key="4">
    <source>
        <dbReference type="ARBA" id="ARBA00005259"/>
    </source>
</evidence>
<dbReference type="GO" id="GO:0008270">
    <property type="term" value="F:zinc ion binding"/>
    <property type="evidence" value="ECO:0007669"/>
    <property type="project" value="InterPro"/>
</dbReference>
<keyword evidence="10 13" id="KW-0521">NADP</keyword>
<dbReference type="InterPro" id="IPR002734">
    <property type="entry name" value="RibDG_C"/>
</dbReference>
<evidence type="ECO:0000313" key="19">
    <source>
        <dbReference type="Proteomes" id="UP000306416"/>
    </source>
</evidence>
<evidence type="ECO:0000256" key="7">
    <source>
        <dbReference type="ARBA" id="ARBA00022723"/>
    </source>
</evidence>
<keyword evidence="12" id="KW-0511">Multifunctional enzyme</keyword>
<evidence type="ECO:0000256" key="15">
    <source>
        <dbReference type="PIRSR" id="PIRSR006769-2"/>
    </source>
</evidence>
<dbReference type="FunFam" id="3.40.140.10:FF:000025">
    <property type="entry name" value="Riboflavin biosynthesis protein RibD"/>
    <property type="match status" value="1"/>
</dbReference>
<sequence length="366" mass="38904">MSATHQKMMRMALAEARKGVGKTAPNPAVGCVIVKDGAVVGKGWHKKAGTPHAEVHALRAAGEKAEGSDVYVTLEPCSHFGKTPPCAKALIEARVARVFVAMVDPNPVVSGNGIRMLEEAGIEVEVGLLEAESRELNLGFIKWMQTKRPYVVLKSAMTLDGKTATAGGDSKWITADAARREVHRLRGKLDAIMVGVGTVIKDDPLLTCRVPGGKDPLRVIVDSTLRVPLHAALFSLKSEAKTVIATCSGNLARIDAVRARGAEVLVCRQKEGRVDLEHLFERLGERGVQSVLLEGGHHLAGGALRAGLIDRCKFFLAPKLVGGAGTGLFAGEGVPLMADAIRLEGMTVKKIGADLLVEGRPTKNKF</sequence>
<keyword evidence="8 13" id="KW-0378">Hydrolase</keyword>
<feature type="binding site" evidence="16">
    <location>
        <position position="86"/>
    </location>
    <ligand>
        <name>Zn(2+)</name>
        <dbReference type="ChEBI" id="CHEBI:29105"/>
        <note>catalytic</note>
    </ligand>
</feature>
<dbReference type="InterPro" id="IPR011549">
    <property type="entry name" value="RibD_C"/>
</dbReference>
<evidence type="ECO:0000256" key="1">
    <source>
        <dbReference type="ARBA" id="ARBA00002151"/>
    </source>
</evidence>
<dbReference type="InterPro" id="IPR004794">
    <property type="entry name" value="Eubact_RibD"/>
</dbReference>
<comment type="catalytic activity">
    <reaction evidence="13">
        <text>2,5-diamino-6-hydroxy-4-(5-phosphoribosylamino)-pyrimidine + H2O + H(+) = 5-amino-6-(5-phospho-D-ribosylamino)uracil + NH4(+)</text>
        <dbReference type="Rhea" id="RHEA:21868"/>
        <dbReference type="ChEBI" id="CHEBI:15377"/>
        <dbReference type="ChEBI" id="CHEBI:15378"/>
        <dbReference type="ChEBI" id="CHEBI:28938"/>
        <dbReference type="ChEBI" id="CHEBI:58453"/>
        <dbReference type="ChEBI" id="CHEBI:58614"/>
        <dbReference type="EC" id="3.5.4.26"/>
    </reaction>
</comment>
<dbReference type="GO" id="GO:0008703">
    <property type="term" value="F:5-amino-6-(5-phosphoribosylamino)uracil reductase activity"/>
    <property type="evidence" value="ECO:0007669"/>
    <property type="project" value="UniProtKB-EC"/>
</dbReference>
<dbReference type="NCBIfam" id="TIGR00227">
    <property type="entry name" value="ribD_Cterm"/>
    <property type="match status" value="1"/>
</dbReference>
<feature type="binding site" evidence="15">
    <location>
        <position position="170"/>
    </location>
    <ligand>
        <name>substrate</name>
    </ligand>
</feature>
<keyword evidence="19" id="KW-1185">Reference proteome</keyword>
<reference evidence="18 19" key="1">
    <citation type="submission" date="2019-04" db="EMBL/GenBank/DDBJ databases">
        <title>Geobacter oryzae sp. nov., ferric-reducing bacteria isolated from paddy soil.</title>
        <authorList>
            <person name="Xu Z."/>
            <person name="Masuda Y."/>
            <person name="Itoh H."/>
            <person name="Senoo K."/>
        </authorList>
    </citation>
    <scope>NUCLEOTIDE SEQUENCE [LARGE SCALE GENOMIC DNA]</scope>
    <source>
        <strain evidence="18 19">Red111</strain>
    </source>
</reference>
<dbReference type="InterPro" id="IPR016193">
    <property type="entry name" value="Cytidine_deaminase-like"/>
</dbReference>
<comment type="catalytic activity">
    <reaction evidence="13">
        <text>5-amino-6-(5-phospho-D-ribitylamino)uracil + NADP(+) = 5-amino-6-(5-phospho-D-ribosylamino)uracil + NADPH + H(+)</text>
        <dbReference type="Rhea" id="RHEA:17845"/>
        <dbReference type="ChEBI" id="CHEBI:15378"/>
        <dbReference type="ChEBI" id="CHEBI:57783"/>
        <dbReference type="ChEBI" id="CHEBI:58349"/>
        <dbReference type="ChEBI" id="CHEBI:58421"/>
        <dbReference type="ChEBI" id="CHEBI:58453"/>
        <dbReference type="EC" id="1.1.1.193"/>
    </reaction>
</comment>
<dbReference type="CDD" id="cd01284">
    <property type="entry name" value="Riboflavin_deaminase-reductase"/>
    <property type="match status" value="1"/>
</dbReference>
<dbReference type="SUPFAM" id="SSF53597">
    <property type="entry name" value="Dihydrofolate reductase-like"/>
    <property type="match status" value="1"/>
</dbReference>
<dbReference type="Gene3D" id="3.40.430.10">
    <property type="entry name" value="Dihydrofolate Reductase, subunit A"/>
    <property type="match status" value="1"/>
</dbReference>
<evidence type="ECO:0000256" key="6">
    <source>
        <dbReference type="ARBA" id="ARBA00022619"/>
    </source>
</evidence>
<dbReference type="PROSITE" id="PS51747">
    <property type="entry name" value="CYT_DCMP_DEAMINASES_2"/>
    <property type="match status" value="1"/>
</dbReference>
<feature type="binding site" evidence="15">
    <location>
        <position position="202"/>
    </location>
    <ligand>
        <name>NADP(+)</name>
        <dbReference type="ChEBI" id="CHEBI:58349"/>
    </ligand>
</feature>